<name>A0A2W5MX19_SPHMC</name>
<reference evidence="1 2" key="1">
    <citation type="submission" date="2017-08" db="EMBL/GenBank/DDBJ databases">
        <title>Infants hospitalized years apart are colonized by the same room-sourced microbial strains.</title>
        <authorList>
            <person name="Brooks B."/>
            <person name="Olm M.R."/>
            <person name="Firek B.A."/>
            <person name="Baker R."/>
            <person name="Thomas B.C."/>
            <person name="Morowitz M.J."/>
            <person name="Banfield J.F."/>
        </authorList>
    </citation>
    <scope>NUCLEOTIDE SEQUENCE [LARGE SCALE GENOMIC DNA]</scope>
    <source>
        <strain evidence="1">S2_005_003_R2_47</strain>
    </source>
</reference>
<evidence type="ECO:0000313" key="1">
    <source>
        <dbReference type="EMBL" id="PZQ22263.1"/>
    </source>
</evidence>
<dbReference type="Proteomes" id="UP000248597">
    <property type="component" value="Unassembled WGS sequence"/>
</dbReference>
<dbReference type="EMBL" id="QFPJ01000016">
    <property type="protein sequence ID" value="PZQ22263.1"/>
    <property type="molecule type" value="Genomic_DNA"/>
</dbReference>
<accession>A0A2W5MX19</accession>
<organism evidence="1 2">
    <name type="scientific">Sphingopyxis macrogoltabida</name>
    <name type="common">Sphingomonas macrogoltabidus</name>
    <dbReference type="NCBI Taxonomy" id="33050"/>
    <lineage>
        <taxon>Bacteria</taxon>
        <taxon>Pseudomonadati</taxon>
        <taxon>Pseudomonadota</taxon>
        <taxon>Alphaproteobacteria</taxon>
        <taxon>Sphingomonadales</taxon>
        <taxon>Sphingomonadaceae</taxon>
        <taxon>Sphingopyxis</taxon>
    </lineage>
</organism>
<evidence type="ECO:0000313" key="2">
    <source>
        <dbReference type="Proteomes" id="UP000248597"/>
    </source>
</evidence>
<gene>
    <name evidence="1" type="ORF">DI569_08780</name>
</gene>
<proteinExistence type="predicted"/>
<dbReference type="AlphaFoldDB" id="A0A2W5MX19"/>
<protein>
    <submittedName>
        <fullName evidence="1">Uncharacterized protein</fullName>
    </submittedName>
</protein>
<sequence length="231" mass="21238">MLANTGDPANVNPVIGGVLVKSGNLVNVVADRGLLLANAVDSKLPGNQNLVGTVVGVVKNTGEALVQTGNGQQYLVDGLAAAPGQLITATIGKATAIGSPDAAPLIGASILSPGQQAGSLLTVGVGSGGQLVTVQPGAGGNLLGVVPTPGAGGSPGAVVGETVAAVTGALAQVTGGATGTPPAAPAAPATPVAPAAPVTGVVTGVTNTVGGVVGGLTGALGGGLKPGKGGD</sequence>
<comment type="caution">
    <text evidence="1">The sequence shown here is derived from an EMBL/GenBank/DDBJ whole genome shotgun (WGS) entry which is preliminary data.</text>
</comment>